<dbReference type="EMBL" id="JAMYWD010000005">
    <property type="protein sequence ID" value="KAJ4970549.1"/>
    <property type="molecule type" value="Genomic_DNA"/>
</dbReference>
<keyword evidence="7" id="KW-0223">Dioxygenase</keyword>
<evidence type="ECO:0000256" key="12">
    <source>
        <dbReference type="ARBA" id="ARBA00052047"/>
    </source>
</evidence>
<feature type="region of interest" description="Disordered" evidence="15">
    <location>
        <begin position="1"/>
        <end position="27"/>
    </location>
</feature>
<dbReference type="GO" id="GO:0005737">
    <property type="term" value="C:cytoplasm"/>
    <property type="evidence" value="ECO:0007669"/>
    <property type="project" value="UniProtKB-SubCell"/>
</dbReference>
<feature type="binding site" evidence="14">
    <location>
        <position position="457"/>
    </location>
    <ligand>
        <name>Fe cation</name>
        <dbReference type="ChEBI" id="CHEBI:24875"/>
        <note>catalytic</note>
    </ligand>
</feature>
<dbReference type="GO" id="GO:0006281">
    <property type="term" value="P:DNA repair"/>
    <property type="evidence" value="ECO:0007669"/>
    <property type="project" value="UniProtKB-KW"/>
</dbReference>
<dbReference type="Pfam" id="PF13532">
    <property type="entry name" value="2OG-FeII_Oxy_2"/>
    <property type="match status" value="1"/>
</dbReference>
<keyword evidence="18" id="KW-1185">Reference proteome</keyword>
<dbReference type="GO" id="GO:0035516">
    <property type="term" value="F:broad specificity oxidative DNA demethylase activity"/>
    <property type="evidence" value="ECO:0007669"/>
    <property type="project" value="TreeGrafter"/>
</dbReference>
<dbReference type="EC" id="1.14.11.51" evidence="13"/>
<dbReference type="PROSITE" id="PS51471">
    <property type="entry name" value="FE2OG_OXY"/>
    <property type="match status" value="1"/>
</dbReference>
<dbReference type="FunFam" id="2.60.120.590:FF:000013">
    <property type="entry name" value="2-oxoglutarate-dependent dioxygenase family protein"/>
    <property type="match status" value="1"/>
</dbReference>
<dbReference type="GO" id="GO:0035513">
    <property type="term" value="P:oxidative RNA demethylation"/>
    <property type="evidence" value="ECO:0007669"/>
    <property type="project" value="TreeGrafter"/>
</dbReference>
<comment type="similarity">
    <text evidence="3">Belongs to the alkB family.</text>
</comment>
<keyword evidence="11" id="KW-0539">Nucleus</keyword>
<keyword evidence="8" id="KW-0560">Oxidoreductase</keyword>
<dbReference type="GO" id="GO:0141131">
    <property type="term" value="F:DNA N6-methyladenine demethylase activity"/>
    <property type="evidence" value="ECO:0007669"/>
    <property type="project" value="UniProtKB-EC"/>
</dbReference>
<feature type="region of interest" description="Disordered" evidence="15">
    <location>
        <begin position="67"/>
        <end position="104"/>
    </location>
</feature>
<comment type="cofactor">
    <cofactor evidence="14">
        <name>Fe(2+)</name>
        <dbReference type="ChEBI" id="CHEBI:29033"/>
    </cofactor>
    <text evidence="14">Binds 1 Fe(2+) ion per subunit.</text>
</comment>
<dbReference type="GO" id="GO:0005634">
    <property type="term" value="C:nucleus"/>
    <property type="evidence" value="ECO:0007669"/>
    <property type="project" value="UniProtKB-SubCell"/>
</dbReference>
<evidence type="ECO:0000256" key="10">
    <source>
        <dbReference type="ARBA" id="ARBA00023204"/>
    </source>
</evidence>
<sequence length="549" mass="61447">MNVGRMTSNGRNHGRGRGRGRSVAVDSGVDYEFRPDVSRYSSNVKDDGVQDSNFRVPTNRLDEASIGVDIADRYNQPRRSEHGQTSPKREANSSSKCPQSATLVGSSYRQIENTDGYYHHIRSQHGPTLPKKEANSSSKCTQSVTMVGSSYQQIEGADGYYLHKRSQHGQTLPKREANSSLKCTQSDTVVGSSYQQIESADGYFPHVRSQHGQTLPKRVVKSSSKFTQSATAVSSWNQQVESADGYHNHNRSQHQAPGKTHHGMRSSEEAADNLRAEQSERLLVVPFDICQSNKAMSLFKLQPSLLVQNREKKKELECVKRSEKLVLRQGMVLLKKYISHTNQIEIIKKCRELGLGPGGFYQPGYRDGAKLHLQMMCLGKIWDPQFRSYGDRRSIDDAPAPSIPFEFRHLVEEAIQESHSLIKQKSKLCNVQEVLPVMSPDICIANFYTENGKLGLHQDRDESKESLQRGLPVVSFSIGDSAEFLYGDTRDTEQADKVILDSGDVLLFGGNSRHVFHGVKCIMPNSAPSFLVEEANLRPGRLNLTFRQS</sequence>
<accession>A0A9Q0KHG1</accession>
<evidence type="ECO:0000256" key="5">
    <source>
        <dbReference type="ARBA" id="ARBA00022723"/>
    </source>
</evidence>
<evidence type="ECO:0000313" key="17">
    <source>
        <dbReference type="EMBL" id="KAJ4970549.1"/>
    </source>
</evidence>
<evidence type="ECO:0000256" key="4">
    <source>
        <dbReference type="ARBA" id="ARBA00022490"/>
    </source>
</evidence>
<dbReference type="Proteomes" id="UP001141806">
    <property type="component" value="Unassembled WGS sequence"/>
</dbReference>
<evidence type="ECO:0000256" key="8">
    <source>
        <dbReference type="ARBA" id="ARBA00023002"/>
    </source>
</evidence>
<dbReference type="OrthoDB" id="6614653at2759"/>
<name>A0A9Q0KHG1_9MAGN</name>
<organism evidence="17 18">
    <name type="scientific">Protea cynaroides</name>
    <dbReference type="NCBI Taxonomy" id="273540"/>
    <lineage>
        <taxon>Eukaryota</taxon>
        <taxon>Viridiplantae</taxon>
        <taxon>Streptophyta</taxon>
        <taxon>Embryophyta</taxon>
        <taxon>Tracheophyta</taxon>
        <taxon>Spermatophyta</taxon>
        <taxon>Magnoliopsida</taxon>
        <taxon>Proteales</taxon>
        <taxon>Proteaceae</taxon>
        <taxon>Protea</taxon>
    </lineage>
</organism>
<evidence type="ECO:0000256" key="6">
    <source>
        <dbReference type="ARBA" id="ARBA00022763"/>
    </source>
</evidence>
<dbReference type="GO" id="GO:0008198">
    <property type="term" value="F:ferrous iron binding"/>
    <property type="evidence" value="ECO:0007669"/>
    <property type="project" value="TreeGrafter"/>
</dbReference>
<keyword evidence="6" id="KW-0227">DNA damage</keyword>
<evidence type="ECO:0000259" key="16">
    <source>
        <dbReference type="PROSITE" id="PS51471"/>
    </source>
</evidence>
<evidence type="ECO:0000256" key="2">
    <source>
        <dbReference type="ARBA" id="ARBA00004496"/>
    </source>
</evidence>
<gene>
    <name evidence="17" type="ORF">NE237_003648</name>
</gene>
<evidence type="ECO:0000256" key="14">
    <source>
        <dbReference type="PIRSR" id="PIRSR604574-2"/>
    </source>
</evidence>
<dbReference type="PANTHER" id="PTHR16557">
    <property type="entry name" value="ALKYLATED DNA REPAIR PROTEIN ALKB-RELATED"/>
    <property type="match status" value="1"/>
</dbReference>
<reference evidence="17" key="1">
    <citation type="journal article" date="2023" name="Plant J.">
        <title>The genome of the king protea, Protea cynaroides.</title>
        <authorList>
            <person name="Chang J."/>
            <person name="Duong T.A."/>
            <person name="Schoeman C."/>
            <person name="Ma X."/>
            <person name="Roodt D."/>
            <person name="Barker N."/>
            <person name="Li Z."/>
            <person name="Van de Peer Y."/>
            <person name="Mizrachi E."/>
        </authorList>
    </citation>
    <scope>NUCLEOTIDE SEQUENCE</scope>
    <source>
        <tissue evidence="17">Young leaves</tissue>
    </source>
</reference>
<comment type="caution">
    <text evidence="17">The sequence shown here is derived from an EMBL/GenBank/DDBJ whole genome shotgun (WGS) entry which is preliminary data.</text>
</comment>
<keyword evidence="10" id="KW-0234">DNA repair</keyword>
<dbReference type="PANTHER" id="PTHR16557:SF2">
    <property type="entry name" value="NUCLEIC ACID DIOXYGENASE ALKBH1"/>
    <property type="match status" value="1"/>
</dbReference>
<evidence type="ECO:0000313" key="18">
    <source>
        <dbReference type="Proteomes" id="UP001141806"/>
    </source>
</evidence>
<evidence type="ECO:0000256" key="11">
    <source>
        <dbReference type="ARBA" id="ARBA00023242"/>
    </source>
</evidence>
<feature type="binding site" evidence="14">
    <location>
        <position position="459"/>
    </location>
    <ligand>
        <name>Fe cation</name>
        <dbReference type="ChEBI" id="CHEBI:24875"/>
        <note>catalytic</note>
    </ligand>
</feature>
<dbReference type="InterPro" id="IPR037151">
    <property type="entry name" value="AlkB-like_sf"/>
</dbReference>
<dbReference type="Gene3D" id="2.60.120.590">
    <property type="entry name" value="Alpha-ketoglutarate-dependent dioxygenase AlkB-like"/>
    <property type="match status" value="1"/>
</dbReference>
<evidence type="ECO:0000256" key="15">
    <source>
        <dbReference type="SAM" id="MobiDB-lite"/>
    </source>
</evidence>
<dbReference type="GO" id="GO:0035515">
    <property type="term" value="F:oxidative RNA demethylase activity"/>
    <property type="evidence" value="ECO:0007669"/>
    <property type="project" value="TreeGrafter"/>
</dbReference>
<proteinExistence type="inferred from homology"/>
<feature type="compositionally biased region" description="Basic and acidic residues" evidence="15">
    <location>
        <begin position="78"/>
        <end position="91"/>
    </location>
</feature>
<dbReference type="SUPFAM" id="SSF51197">
    <property type="entry name" value="Clavaminate synthase-like"/>
    <property type="match status" value="1"/>
</dbReference>
<feature type="compositionally biased region" description="Polar residues" evidence="15">
    <location>
        <begin position="92"/>
        <end position="104"/>
    </location>
</feature>
<dbReference type="AlphaFoldDB" id="A0A9Q0KHG1"/>
<dbReference type="InterPro" id="IPR027450">
    <property type="entry name" value="AlkB-like"/>
</dbReference>
<dbReference type="InterPro" id="IPR005123">
    <property type="entry name" value="Oxoglu/Fe-dep_dioxygenase_dom"/>
</dbReference>
<evidence type="ECO:0000256" key="3">
    <source>
        <dbReference type="ARBA" id="ARBA00007879"/>
    </source>
</evidence>
<feature type="region of interest" description="Disordered" evidence="15">
    <location>
        <begin position="246"/>
        <end position="272"/>
    </location>
</feature>
<protein>
    <recommendedName>
        <fullName evidence="13">DNA N(6)-methyladenine demethylase</fullName>
        <ecNumber evidence="13">1.14.11.51</ecNumber>
    </recommendedName>
</protein>
<keyword evidence="9 14" id="KW-0408">Iron</keyword>
<comment type="catalytic activity">
    <reaction evidence="12">
        <text>an N(6)-methyl-2'-deoxyadenosine in DNA + 2-oxoglutarate + O2 = a 2'-deoxyadenosine in DNA + formaldehyde + succinate + CO2</text>
        <dbReference type="Rhea" id="RHEA:49524"/>
        <dbReference type="Rhea" id="RHEA-COMP:12418"/>
        <dbReference type="Rhea" id="RHEA-COMP:12419"/>
        <dbReference type="ChEBI" id="CHEBI:15379"/>
        <dbReference type="ChEBI" id="CHEBI:16526"/>
        <dbReference type="ChEBI" id="CHEBI:16810"/>
        <dbReference type="ChEBI" id="CHEBI:16842"/>
        <dbReference type="ChEBI" id="CHEBI:30031"/>
        <dbReference type="ChEBI" id="CHEBI:90615"/>
        <dbReference type="ChEBI" id="CHEBI:90616"/>
        <dbReference type="EC" id="1.14.11.51"/>
    </reaction>
    <physiologicalReaction direction="left-to-right" evidence="12">
        <dbReference type="Rhea" id="RHEA:49525"/>
    </physiologicalReaction>
</comment>
<comment type="subcellular location">
    <subcellularLocation>
        <location evidence="2">Cytoplasm</location>
    </subcellularLocation>
    <subcellularLocation>
        <location evidence="1">Nucleus</location>
    </subcellularLocation>
</comment>
<evidence type="ECO:0000256" key="7">
    <source>
        <dbReference type="ARBA" id="ARBA00022964"/>
    </source>
</evidence>
<keyword evidence="4" id="KW-0963">Cytoplasm</keyword>
<feature type="domain" description="Fe2OG dioxygenase" evidence="16">
    <location>
        <begin position="439"/>
        <end position="549"/>
    </location>
</feature>
<evidence type="ECO:0000256" key="9">
    <source>
        <dbReference type="ARBA" id="ARBA00023004"/>
    </source>
</evidence>
<feature type="binding site" evidence="14">
    <location>
        <position position="517"/>
    </location>
    <ligand>
        <name>Fe cation</name>
        <dbReference type="ChEBI" id="CHEBI:24875"/>
        <note>catalytic</note>
    </ligand>
</feature>
<dbReference type="InterPro" id="IPR004574">
    <property type="entry name" value="Alkb"/>
</dbReference>
<keyword evidence="5 14" id="KW-0479">Metal-binding</keyword>
<evidence type="ECO:0000256" key="13">
    <source>
        <dbReference type="ARBA" id="ARBA00066586"/>
    </source>
</evidence>
<evidence type="ECO:0000256" key="1">
    <source>
        <dbReference type="ARBA" id="ARBA00004123"/>
    </source>
</evidence>